<keyword evidence="4" id="KW-1185">Reference proteome</keyword>
<evidence type="ECO:0000313" key="4">
    <source>
        <dbReference type="Proteomes" id="UP000186176"/>
    </source>
</evidence>
<dbReference type="InterPro" id="IPR036390">
    <property type="entry name" value="WH_DNA-bd_sf"/>
</dbReference>
<reference evidence="3 4" key="1">
    <citation type="submission" date="2016-10" db="EMBL/GenBank/DDBJ databases">
        <title>Reductive evolution of mitochondrial metabolism and differential evolution of invasion-related proteins in Cryptosporidium.</title>
        <authorList>
            <person name="Liu S."/>
            <person name="Roellig D.M."/>
            <person name="Guo Y."/>
            <person name="Li N."/>
            <person name="Frace M.A."/>
            <person name="Tang K."/>
            <person name="Zhang L."/>
            <person name="Feng Y."/>
            <person name="Xiao L."/>
        </authorList>
    </citation>
    <scope>NUCLEOTIDE SEQUENCE [LARGE SCALE GENOMIC DNA]</scope>
    <source>
        <strain evidence="3">39726</strain>
    </source>
</reference>
<comment type="caution">
    <text evidence="3">The sequence shown here is derived from an EMBL/GenBank/DDBJ whole genome shotgun (WGS) entry which is preliminary data.</text>
</comment>
<dbReference type="InterPro" id="IPR040450">
    <property type="entry name" value="TFIIF_beta_HTH"/>
</dbReference>
<dbReference type="InterPro" id="IPR036388">
    <property type="entry name" value="WH-like_DNA-bd_sf"/>
</dbReference>
<evidence type="ECO:0000259" key="2">
    <source>
        <dbReference type="Pfam" id="PF02270"/>
    </source>
</evidence>
<dbReference type="GeneID" id="39980260"/>
<dbReference type="Pfam" id="PF02270">
    <property type="entry name" value="TFIIF_beta"/>
    <property type="match status" value="1"/>
</dbReference>
<dbReference type="SUPFAM" id="SSF46785">
    <property type="entry name" value="Winged helix' DNA-binding domain"/>
    <property type="match status" value="1"/>
</dbReference>
<sequence length="262" mass="29895">MELSLCFENQMIIKLPSSVMEKIRERRSGEVVGSLNYDEDGKREWEILNSKFSENKTGNTETDSINQNEKSGYLFLSTPDKQNKISMYPSQIHTLVRKGNFVTDDIRRRIQEKTKKSSTIEDTKRIVGAMYESSSQPFMYYDIKTDQMSDEPRNSSMISISRKKLATSSSQSSGNIDSNTNYSLGSNSNINNISSSSLESLKENIFKIFEEKGSEGVSLKEIEDKTMKPKHILKKIVEEIAVQAGRGGRRHIWHLRPQFIGK</sequence>
<name>A0A1J4MHG2_9CRYT</name>
<evidence type="ECO:0000256" key="1">
    <source>
        <dbReference type="SAM" id="MobiDB-lite"/>
    </source>
</evidence>
<accession>A0A1J4MHG2</accession>
<dbReference type="OrthoDB" id="340799at2759"/>
<evidence type="ECO:0000313" key="3">
    <source>
        <dbReference type="EMBL" id="OII73670.1"/>
    </source>
</evidence>
<dbReference type="Gene3D" id="1.10.10.10">
    <property type="entry name" value="Winged helix-like DNA-binding domain superfamily/Winged helix DNA-binding domain"/>
    <property type="match status" value="1"/>
</dbReference>
<dbReference type="EMBL" id="LRBP01000014">
    <property type="protein sequence ID" value="OII73670.1"/>
    <property type="molecule type" value="Genomic_DNA"/>
</dbReference>
<gene>
    <name evidence="3" type="ORF">cubi_03468</name>
</gene>
<dbReference type="Proteomes" id="UP000186176">
    <property type="component" value="Unassembled WGS sequence"/>
</dbReference>
<dbReference type="RefSeq" id="XP_028874925.1">
    <property type="nucleotide sequence ID" value="XM_029020481.1"/>
</dbReference>
<proteinExistence type="predicted"/>
<feature type="domain" description="TFIIF beta subunit HTH" evidence="2">
    <location>
        <begin position="200"/>
        <end position="259"/>
    </location>
</feature>
<dbReference type="AlphaFoldDB" id="A0A1J4MHG2"/>
<organism evidence="3 4">
    <name type="scientific">Cryptosporidium ubiquitum</name>
    <dbReference type="NCBI Taxonomy" id="857276"/>
    <lineage>
        <taxon>Eukaryota</taxon>
        <taxon>Sar</taxon>
        <taxon>Alveolata</taxon>
        <taxon>Apicomplexa</taxon>
        <taxon>Conoidasida</taxon>
        <taxon>Coccidia</taxon>
        <taxon>Eucoccidiorida</taxon>
        <taxon>Eimeriorina</taxon>
        <taxon>Cryptosporidiidae</taxon>
        <taxon>Cryptosporidium</taxon>
    </lineage>
</organism>
<feature type="region of interest" description="Disordered" evidence="1">
    <location>
        <begin position="147"/>
        <end position="180"/>
    </location>
</feature>
<protein>
    <recommendedName>
        <fullName evidence="2">TFIIF beta subunit HTH domain-containing protein</fullName>
    </recommendedName>
</protein>
<dbReference type="VEuPathDB" id="CryptoDB:cubi_03468"/>